<evidence type="ECO:0000313" key="4">
    <source>
        <dbReference type="Proteomes" id="UP001151760"/>
    </source>
</evidence>
<feature type="chain" id="PRO_5046813831" evidence="2">
    <location>
        <begin position="17"/>
        <end position="698"/>
    </location>
</feature>
<gene>
    <name evidence="3" type="ORF">Tco_0937930</name>
</gene>
<keyword evidence="2" id="KW-0732">Signal</keyword>
<feature type="compositionally biased region" description="Acidic residues" evidence="1">
    <location>
        <begin position="353"/>
        <end position="383"/>
    </location>
</feature>
<evidence type="ECO:0000256" key="1">
    <source>
        <dbReference type="SAM" id="MobiDB-lite"/>
    </source>
</evidence>
<feature type="compositionally biased region" description="Basic residues" evidence="1">
    <location>
        <begin position="236"/>
        <end position="245"/>
    </location>
</feature>
<feature type="compositionally biased region" description="Basic and acidic residues" evidence="1">
    <location>
        <begin position="323"/>
        <end position="333"/>
    </location>
</feature>
<organism evidence="3 4">
    <name type="scientific">Tanacetum coccineum</name>
    <dbReference type="NCBI Taxonomy" id="301880"/>
    <lineage>
        <taxon>Eukaryota</taxon>
        <taxon>Viridiplantae</taxon>
        <taxon>Streptophyta</taxon>
        <taxon>Embryophyta</taxon>
        <taxon>Tracheophyta</taxon>
        <taxon>Spermatophyta</taxon>
        <taxon>Magnoliopsida</taxon>
        <taxon>eudicotyledons</taxon>
        <taxon>Gunneridae</taxon>
        <taxon>Pentapetalae</taxon>
        <taxon>asterids</taxon>
        <taxon>campanulids</taxon>
        <taxon>Asterales</taxon>
        <taxon>Asteraceae</taxon>
        <taxon>Asteroideae</taxon>
        <taxon>Anthemideae</taxon>
        <taxon>Anthemidinae</taxon>
        <taxon>Tanacetum</taxon>
    </lineage>
</organism>
<feature type="region of interest" description="Disordered" evidence="1">
    <location>
        <begin position="546"/>
        <end position="566"/>
    </location>
</feature>
<dbReference type="Proteomes" id="UP001151760">
    <property type="component" value="Unassembled WGS sequence"/>
</dbReference>
<evidence type="ECO:0000256" key="2">
    <source>
        <dbReference type="SAM" id="SignalP"/>
    </source>
</evidence>
<evidence type="ECO:0000313" key="3">
    <source>
        <dbReference type="EMBL" id="GJT38065.1"/>
    </source>
</evidence>
<reference evidence="3" key="2">
    <citation type="submission" date="2022-01" db="EMBL/GenBank/DDBJ databases">
        <authorList>
            <person name="Yamashiro T."/>
            <person name="Shiraishi A."/>
            <person name="Satake H."/>
            <person name="Nakayama K."/>
        </authorList>
    </citation>
    <scope>NUCLEOTIDE SEQUENCE</scope>
</reference>
<feature type="region of interest" description="Disordered" evidence="1">
    <location>
        <begin position="298"/>
        <end position="432"/>
    </location>
</feature>
<protein>
    <submittedName>
        <fullName evidence="3">Uncharacterized protein</fullName>
    </submittedName>
</protein>
<sequence>MLLLSLNALALTPCYSAFLTTADVLEVYVHQFWDSIYKHDTSYRFRMDTKKKFYQNLVTFRDTFQICLRVHKLGHNGEIKSITVVVVDQMHQPWRTFYTIINRSLSGKTTGLDKLRLSRAQILWRMYYKKNVDYVKLLWEDFTYQINNRCHKNLEKMDDYLINTLIFIFTNEESQIYGAQLPESMTSPKMRETKAYKTYLGYSIGVTPPKKTRKFKKTASPKLTTVPASPKEPTKKLKRVKRSAKKSTNAPTIDVVIRDTHGVSVSKKNTLAKADRAKCIELLSDVSLLEEAQIKKTLKKSKQETHKLQASGSSGGADFDLEVPDKSKAKSSDTNKGTCVKPGVPYVSNVDSSESDNELWGDSDDDNESDDNDNEGSENDDDSGNGTHVNERTDSNEEENPNLNLNVDEEEETQEEEYIHTTDYYVPTYEETDDENVEFDDEEYDDLYKDVNSGSQEKSYEQVVEDAHVTLTTSQMTEGSKQRSSVSSDFASKFLILDNVPPIFDEVASMMNVKVRQEESSTQAPPLLSEPVTAIPKTSTFRATTVPPTIQHQQSTPNPEPTTGPSTNLIPALLYLPSLLGFDHRNRLTNISGDDVSDFATTLRMFTRSMVIQKRHIELQLGIESYQNKINITKPETTRPNIRKRDPYTPHIHTDPQGFIYVDNQGRNMLMRSDKLYKFRDGTLTRLQTSLEDITKNI</sequence>
<proteinExistence type="predicted"/>
<dbReference type="EMBL" id="BQNB010015274">
    <property type="protein sequence ID" value="GJT38065.1"/>
    <property type="molecule type" value="Genomic_DNA"/>
</dbReference>
<reference evidence="3" key="1">
    <citation type="journal article" date="2022" name="Int. J. Mol. Sci.">
        <title>Draft Genome of Tanacetum Coccineum: Genomic Comparison of Closely Related Tanacetum-Family Plants.</title>
        <authorList>
            <person name="Yamashiro T."/>
            <person name="Shiraishi A."/>
            <person name="Nakayama K."/>
            <person name="Satake H."/>
        </authorList>
    </citation>
    <scope>NUCLEOTIDE SEQUENCE</scope>
</reference>
<feature type="signal peptide" evidence="2">
    <location>
        <begin position="1"/>
        <end position="16"/>
    </location>
</feature>
<feature type="region of interest" description="Disordered" evidence="1">
    <location>
        <begin position="217"/>
        <end position="252"/>
    </location>
</feature>
<name>A0ABQ5DGB7_9ASTR</name>
<feature type="compositionally biased region" description="Acidic residues" evidence="1">
    <location>
        <begin position="407"/>
        <end position="416"/>
    </location>
</feature>
<comment type="caution">
    <text evidence="3">The sequence shown here is derived from an EMBL/GenBank/DDBJ whole genome shotgun (WGS) entry which is preliminary data.</text>
</comment>
<keyword evidence="4" id="KW-1185">Reference proteome</keyword>
<accession>A0ABQ5DGB7</accession>